<evidence type="ECO:0000313" key="10">
    <source>
        <dbReference type="EMBL" id="RGS64509.1"/>
    </source>
</evidence>
<feature type="transmembrane region" description="Helical" evidence="8">
    <location>
        <begin position="277"/>
        <end position="293"/>
    </location>
</feature>
<dbReference type="Gene3D" id="3.40.720.10">
    <property type="entry name" value="Alkaline Phosphatase, subunit A"/>
    <property type="match status" value="1"/>
</dbReference>
<dbReference type="GO" id="GO:0005886">
    <property type="term" value="C:plasma membrane"/>
    <property type="evidence" value="ECO:0007669"/>
    <property type="project" value="UniProtKB-SubCell"/>
</dbReference>
<comment type="subcellular location">
    <subcellularLocation>
        <location evidence="1">Cell membrane</location>
        <topology evidence="1">Multi-pass membrane protein</topology>
    </subcellularLocation>
</comment>
<dbReference type="AlphaFoldDB" id="A0A412K7D2"/>
<comment type="caution">
    <text evidence="10">The sequence shown here is derived from an EMBL/GenBank/DDBJ whole genome shotgun (WGS) entry which is preliminary data.</text>
</comment>
<feature type="domain" description="Sulfatase N-terminal" evidence="9">
    <location>
        <begin position="504"/>
        <end position="808"/>
    </location>
</feature>
<feature type="transmembrane region" description="Helical" evidence="8">
    <location>
        <begin position="398"/>
        <end position="420"/>
    </location>
</feature>
<evidence type="ECO:0000256" key="4">
    <source>
        <dbReference type="ARBA" id="ARBA00022692"/>
    </source>
</evidence>
<feature type="transmembrane region" description="Helical" evidence="8">
    <location>
        <begin position="356"/>
        <end position="377"/>
    </location>
</feature>
<dbReference type="PANTHER" id="PTHR47371:SF3">
    <property type="entry name" value="PHOSPHOGLYCEROL TRANSFERASE I"/>
    <property type="match status" value="1"/>
</dbReference>
<dbReference type="Pfam" id="PF00884">
    <property type="entry name" value="Sulfatase"/>
    <property type="match status" value="1"/>
</dbReference>
<dbReference type="InterPro" id="IPR017850">
    <property type="entry name" value="Alkaline_phosphatase_core_sf"/>
</dbReference>
<keyword evidence="4 8" id="KW-0812">Transmembrane</keyword>
<dbReference type="InterPro" id="IPR000917">
    <property type="entry name" value="Sulfatase_N"/>
</dbReference>
<evidence type="ECO:0000256" key="5">
    <source>
        <dbReference type="ARBA" id="ARBA00022989"/>
    </source>
</evidence>
<dbReference type="PANTHER" id="PTHR47371">
    <property type="entry name" value="LIPOTEICHOIC ACID SYNTHASE"/>
    <property type="match status" value="1"/>
</dbReference>
<sequence>MLMSPRLHKGLFAVKEATMPYIQSAVHAFEPSYGRRSKQSFIGGTYQPLANERTADDPSNFRAHHRAELYTQKAPLHVAGTRKSIYTPEEAPSLVKHDTDIPAIENTQNDESSTNSVSADSTSVNSASSAGNTALQTMEHAVKATGAALTTAGHALANAGHAIAKTAKTVAHAVQTAATKVRNAWRTFTRLKAIQLIIKFFQGAHALWKKRMKFSYAFYTAIFFLLTSFEVLFIQWGMYSEPHYAKGTHVSQATKILNSVAGQLTKFVSQMWLEQKYLFLINFVALALIYLALICICNRFWIATATFGSVMSIYAVANMLKVQLRGEPIIPADLSFLSGGDTGNIVSFIPKDSEAFISSAVTTLLWFLVVCFICFVLDGRRKFIYCSWTHPFASIKNILGNLTRIIAAVLSVAIFFSFTWNLGTPNSWPYKWIRDMGYKAELWNPTDDAQANGPAISFLNLTHVKAMDEPNGYSKETMQKLAQRYSKEAVLINKNRANNLTDNNVVMILSESFSDPTRVPGIAYDIDPMPHIRSLKNTTTSGLMLSPGYGGSTANIEYQALTGLNLANFNSSLTVPYQQLVPTQKSPYSFNQIWNEKYGSNGSTAVHPYYSSMYLRNANYNKFKFSYFYTLDSKKPIWHQHHIDKSPDVDDASAYQCILDLLNKQNTTNNGNPQFLQLVTMQNHLPYNDWYDNNEFKDADVSKNLGYWDRYSIDTYTKGVSYTDKSTLAFLESLDKLDKPVTVIFYGDHLPGIYDDASKDKNNALTLHETDYFIWSNNASKSRGIKIDHATSYTSSNYFMAMAAEHMNAKVSPYLALLTKLRENVPAISRIVVQKGGRSKGNATYLDSNGNEIEKQKLSKTAKQLFKDYELVQYDQTSGKGYLQNTKFTQVPSK</sequence>
<evidence type="ECO:0000256" key="1">
    <source>
        <dbReference type="ARBA" id="ARBA00004651"/>
    </source>
</evidence>
<evidence type="ECO:0000256" key="6">
    <source>
        <dbReference type="ARBA" id="ARBA00023136"/>
    </source>
</evidence>
<evidence type="ECO:0000256" key="7">
    <source>
        <dbReference type="SAM" id="MobiDB-lite"/>
    </source>
</evidence>
<dbReference type="SUPFAM" id="SSF53649">
    <property type="entry name" value="Alkaline phosphatase-like"/>
    <property type="match status" value="1"/>
</dbReference>
<dbReference type="EMBL" id="QRVT01000004">
    <property type="protein sequence ID" value="RGS64509.1"/>
    <property type="molecule type" value="Genomic_DNA"/>
</dbReference>
<dbReference type="CDD" id="cd16015">
    <property type="entry name" value="LTA_synthase"/>
    <property type="match status" value="1"/>
</dbReference>
<proteinExistence type="predicted"/>
<comment type="pathway">
    <text evidence="2">Cell wall biogenesis; lipoteichoic acid biosynthesis.</text>
</comment>
<dbReference type="InterPro" id="IPR050448">
    <property type="entry name" value="OpgB/LTA_synthase_biosynth"/>
</dbReference>
<evidence type="ECO:0000259" key="9">
    <source>
        <dbReference type="Pfam" id="PF00884"/>
    </source>
</evidence>
<keyword evidence="6 8" id="KW-0472">Membrane</keyword>
<feature type="region of interest" description="Disordered" evidence="7">
    <location>
        <begin position="105"/>
        <end position="130"/>
    </location>
</feature>
<dbReference type="Proteomes" id="UP000285462">
    <property type="component" value="Unassembled WGS sequence"/>
</dbReference>
<organism evidence="10 11">
    <name type="scientific">Bifidobacterium adolescentis</name>
    <dbReference type="NCBI Taxonomy" id="1680"/>
    <lineage>
        <taxon>Bacteria</taxon>
        <taxon>Bacillati</taxon>
        <taxon>Actinomycetota</taxon>
        <taxon>Actinomycetes</taxon>
        <taxon>Bifidobacteriales</taxon>
        <taxon>Bifidobacteriaceae</taxon>
        <taxon>Bifidobacterium</taxon>
    </lineage>
</organism>
<accession>A0A412K7D2</accession>
<feature type="transmembrane region" description="Helical" evidence="8">
    <location>
        <begin position="300"/>
        <end position="317"/>
    </location>
</feature>
<keyword evidence="5 8" id="KW-1133">Transmembrane helix</keyword>
<gene>
    <name evidence="10" type="ORF">DWX79_07840</name>
</gene>
<reference evidence="10 11" key="1">
    <citation type="submission" date="2018-08" db="EMBL/GenBank/DDBJ databases">
        <title>A genome reference for cultivated species of the human gut microbiota.</title>
        <authorList>
            <person name="Zou Y."/>
            <person name="Xue W."/>
            <person name="Luo G."/>
        </authorList>
    </citation>
    <scope>NUCLEOTIDE SEQUENCE [LARGE SCALE GENOMIC DNA]</scope>
    <source>
        <strain evidence="10 11">AF21-27</strain>
    </source>
</reference>
<keyword evidence="3" id="KW-1003">Cell membrane</keyword>
<evidence type="ECO:0000313" key="11">
    <source>
        <dbReference type="Proteomes" id="UP000285462"/>
    </source>
</evidence>
<evidence type="ECO:0000256" key="3">
    <source>
        <dbReference type="ARBA" id="ARBA00022475"/>
    </source>
</evidence>
<feature type="transmembrane region" description="Helical" evidence="8">
    <location>
        <begin position="216"/>
        <end position="236"/>
    </location>
</feature>
<name>A0A412K7D2_BIFAD</name>
<evidence type="ECO:0000256" key="2">
    <source>
        <dbReference type="ARBA" id="ARBA00004936"/>
    </source>
</evidence>
<protein>
    <submittedName>
        <fullName evidence="10">LTA synthase family protein</fullName>
    </submittedName>
</protein>
<feature type="compositionally biased region" description="Low complexity" evidence="7">
    <location>
        <begin position="112"/>
        <end position="130"/>
    </location>
</feature>
<evidence type="ECO:0000256" key="8">
    <source>
        <dbReference type="SAM" id="Phobius"/>
    </source>
</evidence>